<sequence length="271" mass="30978">MTQEDGYVLGRAIEDSVRLDAQHLLWKLHTGFELHPDIPVVENMKIAELGTGTAIWIFDLATQLPTVQLHGVDISDSQYPSKELWSPNVMLGLLDSLVDPPSSLYGQYDVVHLRMWASNLRGDDISLLSRHVKHLLKPGGYLQWEEADLVHQHIKGTEAEEFERSINDIFKKVNLDYSWVSNLPSHLQQNFHILRSEIGRFKPELVQLCTNTYLMALGEILQGIKRSLAHDMLFSIAEQEVALYRLSHTKSCIYNWSPVVILAQKRCKINL</sequence>
<protein>
    <submittedName>
        <fullName evidence="2">Str. FM013</fullName>
    </submittedName>
</protein>
<keyword evidence="3" id="KW-1185">Reference proteome</keyword>
<gene>
    <name evidence="2" type="ORF">PCAMFM013_S024g000146</name>
</gene>
<dbReference type="InterPro" id="IPR013217">
    <property type="entry name" value="Methyltransf_12"/>
</dbReference>
<evidence type="ECO:0000313" key="2">
    <source>
        <dbReference type="EMBL" id="CRL27891.1"/>
    </source>
</evidence>
<dbReference type="InterPro" id="IPR029063">
    <property type="entry name" value="SAM-dependent_MTases_sf"/>
</dbReference>
<evidence type="ECO:0000259" key="1">
    <source>
        <dbReference type="Pfam" id="PF08242"/>
    </source>
</evidence>
<dbReference type="EMBL" id="HG793157">
    <property type="protein sequence ID" value="CRL27891.1"/>
    <property type="molecule type" value="Genomic_DNA"/>
</dbReference>
<accession>A0A0G4PP50</accession>
<dbReference type="Proteomes" id="UP000053732">
    <property type="component" value="Unassembled WGS sequence"/>
</dbReference>
<dbReference type="CDD" id="cd02440">
    <property type="entry name" value="AdoMet_MTases"/>
    <property type="match status" value="1"/>
</dbReference>
<proteinExistence type="predicted"/>
<organism evidence="2 3">
    <name type="scientific">Penicillium camemberti (strain FM 013)</name>
    <dbReference type="NCBI Taxonomy" id="1429867"/>
    <lineage>
        <taxon>Eukaryota</taxon>
        <taxon>Fungi</taxon>
        <taxon>Dikarya</taxon>
        <taxon>Ascomycota</taxon>
        <taxon>Pezizomycotina</taxon>
        <taxon>Eurotiomycetes</taxon>
        <taxon>Eurotiomycetidae</taxon>
        <taxon>Eurotiales</taxon>
        <taxon>Aspergillaceae</taxon>
        <taxon>Penicillium</taxon>
    </lineage>
</organism>
<feature type="domain" description="Methyltransferase type 12" evidence="1">
    <location>
        <begin position="48"/>
        <end position="142"/>
    </location>
</feature>
<reference evidence="2 3" key="1">
    <citation type="journal article" date="2014" name="Nat. Commun.">
        <title>Multiple recent horizontal transfers of a large genomic region in cheese making fungi.</title>
        <authorList>
            <person name="Cheeseman K."/>
            <person name="Ropars J."/>
            <person name="Renault P."/>
            <person name="Dupont J."/>
            <person name="Gouzy J."/>
            <person name="Branca A."/>
            <person name="Abraham A.L."/>
            <person name="Ceppi M."/>
            <person name="Conseiller E."/>
            <person name="Debuchy R."/>
            <person name="Malagnac F."/>
            <person name="Goarin A."/>
            <person name="Silar P."/>
            <person name="Lacoste S."/>
            <person name="Sallet E."/>
            <person name="Bensimon A."/>
            <person name="Giraud T."/>
            <person name="Brygoo Y."/>
        </authorList>
    </citation>
    <scope>NUCLEOTIDE SEQUENCE [LARGE SCALE GENOMIC DNA]</scope>
    <source>
        <strain evidence="3">FM 013</strain>
    </source>
</reference>
<dbReference type="SUPFAM" id="SSF53335">
    <property type="entry name" value="S-adenosyl-L-methionine-dependent methyltransferases"/>
    <property type="match status" value="1"/>
</dbReference>
<dbReference type="AlphaFoldDB" id="A0A0G4PP50"/>
<name>A0A0G4PP50_PENC3</name>
<evidence type="ECO:0000313" key="3">
    <source>
        <dbReference type="Proteomes" id="UP000053732"/>
    </source>
</evidence>
<dbReference type="Gene3D" id="3.40.50.150">
    <property type="entry name" value="Vaccinia Virus protein VP39"/>
    <property type="match status" value="1"/>
</dbReference>
<dbReference type="Pfam" id="PF08242">
    <property type="entry name" value="Methyltransf_12"/>
    <property type="match status" value="1"/>
</dbReference>
<dbReference type="STRING" id="1429867.A0A0G4PP50"/>